<proteinExistence type="predicted"/>
<feature type="transmembrane region" description="Helical" evidence="1">
    <location>
        <begin position="94"/>
        <end position="113"/>
    </location>
</feature>
<sequence length="131" mass="14386">MGFLTRWLFAFVLLAATFNPTQYNYVQWVRDYGARNLSVAVLAGLLLTVGYVIYLRATLRSIGGLGMTLVLAIVAAVIWVLHDIGFIDLAQPGMNVWLGLFALSLVLGIGLSWSHVRRALSGQADMDDVDE</sequence>
<organism evidence="2 3">
    <name type="scientific">Roseobacter ponti</name>
    <dbReference type="NCBI Taxonomy" id="1891787"/>
    <lineage>
        <taxon>Bacteria</taxon>
        <taxon>Pseudomonadati</taxon>
        <taxon>Pseudomonadota</taxon>
        <taxon>Alphaproteobacteria</taxon>
        <taxon>Rhodobacterales</taxon>
        <taxon>Roseobacteraceae</taxon>
        <taxon>Roseobacter</taxon>
    </lineage>
</organism>
<dbReference type="InterPro" id="IPR045387">
    <property type="entry name" value="DUF6524"/>
</dbReference>
<dbReference type="Proteomes" id="UP000503308">
    <property type="component" value="Chromosome"/>
</dbReference>
<dbReference type="AlphaFoldDB" id="A0A858SZ04"/>
<evidence type="ECO:0000313" key="3">
    <source>
        <dbReference type="Proteomes" id="UP000503308"/>
    </source>
</evidence>
<evidence type="ECO:0000256" key="1">
    <source>
        <dbReference type="SAM" id="Phobius"/>
    </source>
</evidence>
<feature type="transmembrane region" description="Helical" evidence="1">
    <location>
        <begin position="36"/>
        <end position="55"/>
    </location>
</feature>
<dbReference type="Pfam" id="PF20134">
    <property type="entry name" value="DUF6524"/>
    <property type="match status" value="1"/>
</dbReference>
<keyword evidence="1" id="KW-1133">Transmembrane helix</keyword>
<dbReference type="KEGG" id="rpon:G3256_13215"/>
<evidence type="ECO:0000313" key="2">
    <source>
        <dbReference type="EMBL" id="QJF53228.1"/>
    </source>
</evidence>
<protein>
    <submittedName>
        <fullName evidence="2">Uncharacterized protein</fullName>
    </submittedName>
</protein>
<dbReference type="EMBL" id="CP048788">
    <property type="protein sequence ID" value="QJF53228.1"/>
    <property type="molecule type" value="Genomic_DNA"/>
</dbReference>
<keyword evidence="3" id="KW-1185">Reference proteome</keyword>
<accession>A0A858SZ04</accession>
<keyword evidence="1" id="KW-0472">Membrane</keyword>
<feature type="transmembrane region" description="Helical" evidence="1">
    <location>
        <begin position="62"/>
        <end position="82"/>
    </location>
</feature>
<gene>
    <name evidence="2" type="ORF">G3256_13215</name>
</gene>
<keyword evidence="1" id="KW-0812">Transmembrane</keyword>
<reference evidence="2 3" key="1">
    <citation type="submission" date="2020-02" db="EMBL/GenBank/DDBJ databases">
        <title>Genome sequence of Roseobacter ponti.</title>
        <authorList>
            <person name="Hollensteiner J."/>
            <person name="Schneider D."/>
            <person name="Poehlein A."/>
            <person name="Daniel R."/>
        </authorList>
    </citation>
    <scope>NUCLEOTIDE SEQUENCE [LARGE SCALE GENOMIC DNA]</scope>
    <source>
        <strain evidence="2 3">DSM 106830</strain>
    </source>
</reference>
<name>A0A858SZ04_9RHOB</name>
<dbReference type="RefSeq" id="WP_169642442.1">
    <property type="nucleotide sequence ID" value="NZ_CP048788.1"/>
</dbReference>